<proteinExistence type="predicted"/>
<organism evidence="2 3">
    <name type="scientific">Mycolicibacterium sphagni</name>
    <dbReference type="NCBI Taxonomy" id="1786"/>
    <lineage>
        <taxon>Bacteria</taxon>
        <taxon>Bacillati</taxon>
        <taxon>Actinomycetota</taxon>
        <taxon>Actinomycetes</taxon>
        <taxon>Mycobacteriales</taxon>
        <taxon>Mycobacteriaceae</taxon>
        <taxon>Mycolicibacterium</taxon>
    </lineage>
</organism>
<gene>
    <name evidence="2" type="ORF">FEG63_24040</name>
</gene>
<keyword evidence="3" id="KW-1185">Reference proteome</keyword>
<evidence type="ECO:0000313" key="3">
    <source>
        <dbReference type="Proteomes" id="UP000708347"/>
    </source>
</evidence>
<reference evidence="2 3" key="1">
    <citation type="submission" date="2019-05" db="EMBL/GenBank/DDBJ databases">
        <title>Mycolicibacterium sphagni ENV482 genome assembly.</title>
        <authorList>
            <person name="Chen W."/>
            <person name="Faulkner N.W."/>
            <person name="Hyman M.R."/>
        </authorList>
    </citation>
    <scope>NUCLEOTIDE SEQUENCE [LARGE SCALE GENOMIC DNA]</scope>
    <source>
        <strain evidence="2 3">ENV482</strain>
    </source>
</reference>
<dbReference type="EMBL" id="VBSB01000017">
    <property type="protein sequence ID" value="NTY62612.1"/>
    <property type="molecule type" value="Genomic_DNA"/>
</dbReference>
<sequence length="78" mass="8621">MYRLTVDPADHRPEVVSTHPDRKTAAAALADYLTAHDCDPEPNQLTAEHQSYDLVSLAERNVIATATIEPHQPDMRAA</sequence>
<accession>A0ABX2K4F0</accession>
<protein>
    <submittedName>
        <fullName evidence="2">Uncharacterized protein</fullName>
    </submittedName>
</protein>
<feature type="compositionally biased region" description="Basic and acidic residues" evidence="1">
    <location>
        <begin position="8"/>
        <end position="22"/>
    </location>
</feature>
<name>A0ABX2K4F0_9MYCO</name>
<evidence type="ECO:0000256" key="1">
    <source>
        <dbReference type="SAM" id="MobiDB-lite"/>
    </source>
</evidence>
<feature type="region of interest" description="Disordered" evidence="1">
    <location>
        <begin position="1"/>
        <end position="22"/>
    </location>
</feature>
<dbReference type="Proteomes" id="UP000708347">
    <property type="component" value="Unassembled WGS sequence"/>
</dbReference>
<comment type="caution">
    <text evidence="2">The sequence shown here is derived from an EMBL/GenBank/DDBJ whole genome shotgun (WGS) entry which is preliminary data.</text>
</comment>
<evidence type="ECO:0000313" key="2">
    <source>
        <dbReference type="EMBL" id="NTY62612.1"/>
    </source>
</evidence>
<dbReference type="RefSeq" id="WP_174400328.1">
    <property type="nucleotide sequence ID" value="NZ_VBSB01000017.1"/>
</dbReference>